<accession>A0A0M0L5K5</accession>
<dbReference type="Proteomes" id="UP000037558">
    <property type="component" value="Unassembled WGS sequence"/>
</dbReference>
<name>A0A0M0L5K5_9BACI</name>
<evidence type="ECO:0000313" key="2">
    <source>
        <dbReference type="Proteomes" id="UP000037558"/>
    </source>
</evidence>
<dbReference type="RefSeq" id="WP_053401403.1">
    <property type="nucleotide sequence ID" value="NZ_JAUKEN010000001.1"/>
</dbReference>
<dbReference type="EMBL" id="LILC01000013">
    <property type="protein sequence ID" value="KOO46324.1"/>
    <property type="molecule type" value="Genomic_DNA"/>
</dbReference>
<proteinExistence type="predicted"/>
<comment type="caution">
    <text evidence="1">The sequence shown here is derived from an EMBL/GenBank/DDBJ whole genome shotgun (WGS) entry which is preliminary data.</text>
</comment>
<reference evidence="2" key="1">
    <citation type="submission" date="2015-08" db="EMBL/GenBank/DDBJ databases">
        <title>Fjat-14210 dsm16467.</title>
        <authorList>
            <person name="Liu B."/>
            <person name="Wang J."/>
            <person name="Zhu Y."/>
            <person name="Liu G."/>
            <person name="Chen Q."/>
            <person name="Chen Z."/>
            <person name="Lan J."/>
            <person name="Che J."/>
            <person name="Ge C."/>
            <person name="Shi H."/>
            <person name="Pan Z."/>
            <person name="Liu X."/>
        </authorList>
    </citation>
    <scope>NUCLEOTIDE SEQUENCE [LARGE SCALE GENOMIC DNA]</scope>
    <source>
        <strain evidence="2">DSM 16467</strain>
    </source>
</reference>
<dbReference type="PATRIC" id="fig|284581.3.peg.2256"/>
<keyword evidence="2" id="KW-1185">Reference proteome</keyword>
<protein>
    <submittedName>
        <fullName evidence="1">Uncharacterized protein</fullName>
    </submittedName>
</protein>
<dbReference type="AlphaFoldDB" id="A0A0M0L5K5"/>
<dbReference type="STRING" id="284581.AMD01_10780"/>
<organism evidence="1 2">
    <name type="scientific">Priestia koreensis</name>
    <dbReference type="NCBI Taxonomy" id="284581"/>
    <lineage>
        <taxon>Bacteria</taxon>
        <taxon>Bacillati</taxon>
        <taxon>Bacillota</taxon>
        <taxon>Bacilli</taxon>
        <taxon>Bacillales</taxon>
        <taxon>Bacillaceae</taxon>
        <taxon>Priestia</taxon>
    </lineage>
</organism>
<dbReference type="OrthoDB" id="2666601at2"/>
<evidence type="ECO:0000313" key="1">
    <source>
        <dbReference type="EMBL" id="KOO46324.1"/>
    </source>
</evidence>
<sequence>MVNIRFNDFKVESVMNNSGIFSGENIHTGIKATHKVNQGYGAILGNHNPITKGKHMVVDDDQIEFYQKKKT</sequence>
<gene>
    <name evidence="1" type="ORF">AMD01_10780</name>
</gene>